<keyword evidence="7 14" id="KW-0548">Nucleotidyltransferase</keyword>
<dbReference type="SUPFAM" id="SSF50447">
    <property type="entry name" value="Translation proteins"/>
    <property type="match status" value="1"/>
</dbReference>
<dbReference type="InterPro" id="IPR044139">
    <property type="entry name" value="CysN_NoDQ_III"/>
</dbReference>
<keyword evidence="8 14" id="KW-0547">Nucleotide-binding</keyword>
<comment type="similarity">
    <text evidence="14">Belongs to the TRAFAC class translation factor GTPase superfamily. Classic translation factor GTPase family. CysN/NodQ subfamily.</text>
</comment>
<dbReference type="InterPro" id="IPR054696">
    <property type="entry name" value="GTP-eEF1A_C"/>
</dbReference>
<comment type="function">
    <text evidence="2">APS kinase catalyzes the synthesis of activated sulfate.</text>
</comment>
<dbReference type="NCBIfam" id="TIGR02034">
    <property type="entry name" value="CysN"/>
    <property type="match status" value="1"/>
</dbReference>
<dbReference type="CDD" id="cd03695">
    <property type="entry name" value="CysN_NodQ_II"/>
    <property type="match status" value="1"/>
</dbReference>
<dbReference type="PANTHER" id="PTHR23115">
    <property type="entry name" value="TRANSLATION FACTOR"/>
    <property type="match status" value="1"/>
</dbReference>
<comment type="subunit">
    <text evidence="14">Heterodimer composed of CysD, the smaller subunit, and CysN.</text>
</comment>
<comment type="similarity">
    <text evidence="3">In the C-terminal section; belongs to the APS kinase family.</text>
</comment>
<dbReference type="NCBIfam" id="NF004035">
    <property type="entry name" value="PRK05506.1"/>
    <property type="match status" value="1"/>
</dbReference>
<sequence>MTAHSQDPVYVTDALIAQDIDAYLLQHQHKTMLRFITCGSVDDGKSTLIGRLLYDSKMIFEDQLASLEADSKVSGTQGGEIDFALLVDGLAAEREQGITIDVAYRFFATDKRKFIVADTPGHEQYTRNMVTGASTADLAVILIDARQGVLTQTRRHSYLVNLLGIRNVVLAVNKMDLVDYSAERFYEIVADYSHFAKQIGMDSFLPIPISGLKGDNIVSRSPEMHWYQGPTLLGHLEQAPVNDARMQDSPFRMAVQWVNRPHLDFRGFAGQISAGTVRPGDAIRVLPSGKVTTVKSIATFDGDLSQAVAGQSVTLTFADEIDCSRGDVIVQADAPCEVADQFEATLVWMAESEMLPGRPYLLKIGTQTVSATITEPKYEVNVNTMEHLASKTLGLNAIGVVNISTDRPVPFEAYDDNPDLGGFILIDRMTNATIAAGMLHFALRRSQNIHWQSTDINRDAHAAQKNQRAKVVWFTGLSGSGKSTIANIVERKLHAMGKHTFLLDGDNVRHGLNRDLGFTDADRVENVRRVGEVAKLMTDAGLIVLTAFISPFRSERRMVRDMMAQGEFLEVYVDTPLEVAEQRDVKGLYKKARSGQLKNFTGIDSPYEAPEQAELVVNTVALSAEDAADRVVEAILSQG</sequence>
<dbReference type="InterPro" id="IPR000795">
    <property type="entry name" value="T_Tr_GTP-bd_dom"/>
</dbReference>
<evidence type="ECO:0000256" key="12">
    <source>
        <dbReference type="ARBA" id="ARBA00024872"/>
    </source>
</evidence>
<dbReference type="SUPFAM" id="SSF52540">
    <property type="entry name" value="P-loop containing nucleoside triphosphate hydrolases"/>
    <property type="match status" value="2"/>
</dbReference>
<evidence type="ECO:0000256" key="3">
    <source>
        <dbReference type="ARBA" id="ARBA00005438"/>
    </source>
</evidence>
<name>A0ABT4J4L9_9RHOB</name>
<comment type="caution">
    <text evidence="17">The sequence shown here is derived from an EMBL/GenBank/DDBJ whole genome shotgun (WGS) entry which is preliminary data.</text>
</comment>
<comment type="subunit">
    <text evidence="5">Sulfate-activating enzymes, NodP and NodQ, may be physically associated.</text>
</comment>
<protein>
    <recommendedName>
        <fullName evidence="14 15">Multifunctional fusion protein</fullName>
    </recommendedName>
    <domain>
        <recommendedName>
            <fullName evidence="14">Sulfate adenylyltransferase subunit 1</fullName>
            <ecNumber evidence="14">2.7.7.4</ecNumber>
        </recommendedName>
        <alternativeName>
            <fullName evidence="14">ATP-sulfurylase large subunit</fullName>
        </alternativeName>
        <alternativeName>
            <fullName evidence="14">Sulfate adenylate transferase</fullName>
            <shortName evidence="14">SAT</shortName>
        </alternativeName>
    </domain>
    <domain>
        <recommendedName>
            <fullName evidence="15">Adenylyl-sulfate kinase</fullName>
            <ecNumber evidence="15">2.7.1.25</ecNumber>
        </recommendedName>
        <alternativeName>
            <fullName evidence="15">APS kinase</fullName>
        </alternativeName>
        <alternativeName>
            <fullName evidence="15">ATP adenosine-5'-phosphosulfate 3'-phosphotransferase</fullName>
        </alternativeName>
        <alternativeName>
            <fullName evidence="15">Adenosine-5'-phosphosulfate kinase</fullName>
        </alternativeName>
    </domain>
</protein>
<dbReference type="CDD" id="cd04166">
    <property type="entry name" value="CysN_ATPS"/>
    <property type="match status" value="1"/>
</dbReference>
<feature type="active site" description="Phosphoserine intermediate" evidence="15">
    <location>
        <position position="550"/>
    </location>
</feature>
<comment type="function">
    <text evidence="12">Proposed to provide activated sulfate for transfer to Nod factor. ATP sulfurylase may be the GTPase, regulating ATP sulfurylase activity.</text>
</comment>
<comment type="catalytic activity">
    <reaction evidence="13 14">
        <text>sulfate + ATP + H(+) = adenosine 5'-phosphosulfate + diphosphate</text>
        <dbReference type="Rhea" id="RHEA:18133"/>
        <dbReference type="ChEBI" id="CHEBI:15378"/>
        <dbReference type="ChEBI" id="CHEBI:16189"/>
        <dbReference type="ChEBI" id="CHEBI:30616"/>
        <dbReference type="ChEBI" id="CHEBI:33019"/>
        <dbReference type="ChEBI" id="CHEBI:58243"/>
        <dbReference type="EC" id="2.7.7.4"/>
    </reaction>
</comment>
<dbReference type="InterPro" id="IPR009001">
    <property type="entry name" value="Transl_elong_EF1A/Init_IF2_C"/>
</dbReference>
<dbReference type="CDD" id="cd02027">
    <property type="entry name" value="APSK"/>
    <property type="match status" value="1"/>
</dbReference>
<dbReference type="InterPro" id="IPR044138">
    <property type="entry name" value="CysN_II"/>
</dbReference>
<dbReference type="Pfam" id="PF00009">
    <property type="entry name" value="GTP_EFTU"/>
    <property type="match status" value="1"/>
</dbReference>
<dbReference type="InterPro" id="IPR027417">
    <property type="entry name" value="P-loop_NTPase"/>
</dbReference>
<evidence type="ECO:0000256" key="1">
    <source>
        <dbReference type="ARBA" id="ARBA00001823"/>
    </source>
</evidence>
<evidence type="ECO:0000256" key="8">
    <source>
        <dbReference type="ARBA" id="ARBA00022741"/>
    </source>
</evidence>
<comment type="function">
    <text evidence="14">With CysD forms the ATP sulfurylase (ATPS) that catalyzes the adenylation of sulfate producing adenosine 5'-phosphosulfate (APS) and diphosphate, the first enzymatic step in sulfur assimilation pathway. APS synthesis involves the formation of a high-energy phosphoric-sulfuric acid anhydride bond driven by GTP hydrolysis by CysN coupled to ATP hydrolysis by CysD.</text>
</comment>
<dbReference type="EC" id="2.7.1.25" evidence="15"/>
<keyword evidence="6 14" id="KW-0808">Transferase</keyword>
<keyword evidence="15" id="KW-0418">Kinase</keyword>
<keyword evidence="15" id="KW-0597">Phosphoprotein</keyword>
<dbReference type="InterPro" id="IPR059117">
    <property type="entry name" value="APS_kinase_dom"/>
</dbReference>
<dbReference type="CDD" id="cd04095">
    <property type="entry name" value="CysN_NoDQ_III"/>
    <property type="match status" value="1"/>
</dbReference>
<feature type="binding site" evidence="14">
    <location>
        <begin position="173"/>
        <end position="176"/>
    </location>
    <ligand>
        <name>GTP</name>
        <dbReference type="ChEBI" id="CHEBI:37565"/>
    </ligand>
</feature>
<dbReference type="NCBIfam" id="NF003013">
    <property type="entry name" value="PRK03846.1"/>
    <property type="match status" value="1"/>
</dbReference>
<evidence type="ECO:0000256" key="13">
    <source>
        <dbReference type="ARBA" id="ARBA00049370"/>
    </source>
</evidence>
<feature type="binding site" evidence="14">
    <location>
        <begin position="39"/>
        <end position="46"/>
    </location>
    <ligand>
        <name>GTP</name>
        <dbReference type="ChEBI" id="CHEBI:37565"/>
    </ligand>
</feature>
<dbReference type="Proteomes" id="UP001149822">
    <property type="component" value="Unassembled WGS sequence"/>
</dbReference>
<dbReference type="SUPFAM" id="SSF50465">
    <property type="entry name" value="EF-Tu/eEF-1alpha/eIF2-gamma C-terminal domain"/>
    <property type="match status" value="1"/>
</dbReference>
<evidence type="ECO:0000256" key="10">
    <source>
        <dbReference type="ARBA" id="ARBA00023134"/>
    </source>
</evidence>
<dbReference type="InterPro" id="IPR004161">
    <property type="entry name" value="EFTu-like_2"/>
</dbReference>
<evidence type="ECO:0000256" key="14">
    <source>
        <dbReference type="HAMAP-Rule" id="MF_00062"/>
    </source>
</evidence>
<feature type="domain" description="Tr-type G" evidence="16">
    <location>
        <begin position="30"/>
        <end position="245"/>
    </location>
</feature>
<feature type="binding site" evidence="15">
    <location>
        <begin position="476"/>
        <end position="483"/>
    </location>
    <ligand>
        <name>ATP</name>
        <dbReference type="ChEBI" id="CHEBI:30616"/>
    </ligand>
</feature>
<comment type="pathway">
    <text evidence="14">Sulfur metabolism; hydrogen sulfide biosynthesis; sulfite from sulfate: step 1/3.</text>
</comment>
<dbReference type="InterPro" id="IPR009000">
    <property type="entry name" value="Transl_B-barrel_sf"/>
</dbReference>
<comment type="similarity">
    <text evidence="4">In the N-terminal section; belongs to the TRAFAC class translation factor GTPase superfamily. Classic translation factor GTPase family. CysN/NodQ subfamily.</text>
</comment>
<dbReference type="Gene3D" id="3.40.50.300">
    <property type="entry name" value="P-loop containing nucleotide triphosphate hydrolases"/>
    <property type="match status" value="2"/>
</dbReference>
<evidence type="ECO:0000256" key="2">
    <source>
        <dbReference type="ARBA" id="ARBA00002357"/>
    </source>
</evidence>
<accession>A0ABT4J4L9</accession>
<gene>
    <name evidence="14 17" type="primary">cysN</name>
    <name evidence="15" type="synonym">cysC</name>
    <name evidence="17" type="ORF">OU682_06990</name>
</gene>
<evidence type="ECO:0000259" key="16">
    <source>
        <dbReference type="PROSITE" id="PS51722"/>
    </source>
</evidence>
<dbReference type="RefSeq" id="WP_268941357.1">
    <property type="nucleotide sequence ID" value="NZ_JAPTYD010000006.1"/>
</dbReference>
<proteinExistence type="inferred from homology"/>
<evidence type="ECO:0000256" key="11">
    <source>
        <dbReference type="ARBA" id="ARBA00023268"/>
    </source>
</evidence>
<dbReference type="InterPro" id="IPR041757">
    <property type="entry name" value="CysN_GTP-bd"/>
</dbReference>
<reference evidence="17" key="1">
    <citation type="submission" date="2022-12" db="EMBL/GenBank/DDBJ databases">
        <title>Paracoccus sp. EF6 isolated from a lake water.</title>
        <authorList>
            <person name="Liu H."/>
        </authorList>
    </citation>
    <scope>NUCLEOTIDE SEQUENCE</scope>
    <source>
        <strain evidence="17">EF6</strain>
    </source>
</reference>
<dbReference type="InterPro" id="IPR011779">
    <property type="entry name" value="SO4_adenylTrfase_lsu"/>
</dbReference>
<feature type="binding site" evidence="14">
    <location>
        <begin position="118"/>
        <end position="122"/>
    </location>
    <ligand>
        <name>GTP</name>
        <dbReference type="ChEBI" id="CHEBI:37565"/>
    </ligand>
</feature>
<keyword evidence="11" id="KW-0511">Multifunctional enzyme</keyword>
<dbReference type="Pfam" id="PF03144">
    <property type="entry name" value="GTP_EFTU_D2"/>
    <property type="match status" value="1"/>
</dbReference>
<keyword evidence="10 14" id="KW-0342">GTP-binding</keyword>
<evidence type="ECO:0000313" key="18">
    <source>
        <dbReference type="Proteomes" id="UP001149822"/>
    </source>
</evidence>
<dbReference type="PROSITE" id="PS51722">
    <property type="entry name" value="G_TR_2"/>
    <property type="match status" value="1"/>
</dbReference>
<dbReference type="HAMAP" id="MF_00062">
    <property type="entry name" value="Sulf_adenylyltr_sub1"/>
    <property type="match status" value="1"/>
</dbReference>
<evidence type="ECO:0000256" key="9">
    <source>
        <dbReference type="ARBA" id="ARBA00022840"/>
    </source>
</evidence>
<dbReference type="InterPro" id="IPR002891">
    <property type="entry name" value="APS"/>
</dbReference>
<dbReference type="Gene3D" id="2.40.30.10">
    <property type="entry name" value="Translation factors"/>
    <property type="match status" value="2"/>
</dbReference>
<evidence type="ECO:0000256" key="5">
    <source>
        <dbReference type="ARBA" id="ARBA00011760"/>
    </source>
</evidence>
<evidence type="ECO:0000256" key="15">
    <source>
        <dbReference type="HAMAP-Rule" id="MF_00065"/>
    </source>
</evidence>
<dbReference type="GO" id="GO:0004781">
    <property type="term" value="F:sulfate adenylyltransferase (ATP) activity"/>
    <property type="evidence" value="ECO:0007669"/>
    <property type="project" value="UniProtKB-EC"/>
</dbReference>
<evidence type="ECO:0000256" key="4">
    <source>
        <dbReference type="ARBA" id="ARBA00007237"/>
    </source>
</evidence>
<dbReference type="EC" id="2.7.7.4" evidence="14"/>
<dbReference type="PRINTS" id="PR00315">
    <property type="entry name" value="ELONGATNFCT"/>
</dbReference>
<comment type="function">
    <text evidence="15">Catalyzes the synthesis of activated sulfate.</text>
</comment>
<comment type="catalytic activity">
    <reaction evidence="1 15">
        <text>adenosine 5'-phosphosulfate + ATP = 3'-phosphoadenylyl sulfate + ADP + H(+)</text>
        <dbReference type="Rhea" id="RHEA:24152"/>
        <dbReference type="ChEBI" id="CHEBI:15378"/>
        <dbReference type="ChEBI" id="CHEBI:30616"/>
        <dbReference type="ChEBI" id="CHEBI:58243"/>
        <dbReference type="ChEBI" id="CHEBI:58339"/>
        <dbReference type="ChEBI" id="CHEBI:456216"/>
        <dbReference type="EC" id="2.7.1.25"/>
    </reaction>
</comment>
<dbReference type="InterPro" id="IPR031157">
    <property type="entry name" value="G_TR_CS"/>
</dbReference>
<evidence type="ECO:0000256" key="7">
    <source>
        <dbReference type="ARBA" id="ARBA00022695"/>
    </source>
</evidence>
<dbReference type="EMBL" id="JAPTYD010000006">
    <property type="protein sequence ID" value="MCZ0961361.1"/>
    <property type="molecule type" value="Genomic_DNA"/>
</dbReference>
<comment type="similarity">
    <text evidence="15">Belongs to the APS kinase family.</text>
</comment>
<dbReference type="HAMAP" id="MF_00065">
    <property type="entry name" value="Adenylyl_sulf_kinase"/>
    <property type="match status" value="1"/>
</dbReference>
<dbReference type="PROSITE" id="PS00301">
    <property type="entry name" value="G_TR_1"/>
    <property type="match status" value="1"/>
</dbReference>
<evidence type="ECO:0000256" key="6">
    <source>
        <dbReference type="ARBA" id="ARBA00022679"/>
    </source>
</evidence>
<keyword evidence="18" id="KW-1185">Reference proteome</keyword>
<evidence type="ECO:0000313" key="17">
    <source>
        <dbReference type="EMBL" id="MCZ0961361.1"/>
    </source>
</evidence>
<keyword evidence="9 14" id="KW-0067">ATP-binding</keyword>
<dbReference type="NCBIfam" id="TIGR00455">
    <property type="entry name" value="apsK"/>
    <property type="match status" value="1"/>
</dbReference>
<organism evidence="17 18">
    <name type="scientific">Paracoccus benzoatiresistens</name>
    <dbReference type="NCBI Taxonomy" id="2997341"/>
    <lineage>
        <taxon>Bacteria</taxon>
        <taxon>Pseudomonadati</taxon>
        <taxon>Pseudomonadota</taxon>
        <taxon>Alphaproteobacteria</taxon>
        <taxon>Rhodobacterales</taxon>
        <taxon>Paracoccaceae</taxon>
        <taxon>Paracoccus</taxon>
    </lineage>
</organism>
<dbReference type="Pfam" id="PF01583">
    <property type="entry name" value="APS_kinase"/>
    <property type="match status" value="1"/>
</dbReference>
<dbReference type="InterPro" id="IPR050100">
    <property type="entry name" value="TRAFAC_GTPase_members"/>
</dbReference>
<dbReference type="Pfam" id="PF22594">
    <property type="entry name" value="GTP-eEF1A_C"/>
    <property type="match status" value="1"/>
</dbReference>
<comment type="pathway">
    <text evidence="15">Sulfur metabolism; hydrogen sulfide biosynthesis; sulfite from sulfate: step 2/3.</text>
</comment>
<dbReference type="NCBIfam" id="NF003478">
    <property type="entry name" value="PRK05124.1"/>
    <property type="match status" value="1"/>
</dbReference>